<comment type="caution">
    <text evidence="2">The sequence shown here is derived from an EMBL/GenBank/DDBJ whole genome shotgun (WGS) entry which is preliminary data.</text>
</comment>
<reference evidence="2" key="2">
    <citation type="submission" date="2004-02" db="EMBL/GenBank/DDBJ databases">
        <authorList>
            <consortium name="Genoscope"/>
            <consortium name="Whitehead Institute Centre for Genome Research"/>
        </authorList>
    </citation>
    <scope>NUCLEOTIDE SEQUENCE</scope>
</reference>
<dbReference type="PANTHER" id="PTHR45716:SF5">
    <property type="entry name" value="SYNAPTOTAGMIN-LIKE PROTEIN 2"/>
    <property type="match status" value="1"/>
</dbReference>
<name>Q4THD5_TETNG</name>
<dbReference type="EMBL" id="CAAE01003017">
    <property type="protein sequence ID" value="CAF87697.1"/>
    <property type="molecule type" value="Genomic_DNA"/>
</dbReference>
<protein>
    <submittedName>
        <fullName evidence="2">(spotted green pufferfish) hypothetical protein</fullName>
    </submittedName>
</protein>
<feature type="non-terminal residue" evidence="2">
    <location>
        <position position="1"/>
    </location>
</feature>
<dbReference type="Gene3D" id="6.10.250.3000">
    <property type="match status" value="1"/>
</dbReference>
<evidence type="ECO:0000313" key="2">
    <source>
        <dbReference type="EMBL" id="CAF87697.1"/>
    </source>
</evidence>
<gene>
    <name evidence="2" type="ORF">GSTENG00000611001</name>
</gene>
<sequence length="87" mass="10282">SRTTTRSSDHDRPELPDRGGAGDHPGGVEERRELKKAEEQRIRNLQKTVSDRGLLRYLTGEWFYETKQRRHRERIHSADIIRASMRQ</sequence>
<reference evidence="2" key="1">
    <citation type="journal article" date="2004" name="Nature">
        <title>Genome duplication in the teleost fish Tetraodon nigroviridis reveals the early vertebrate proto-karyotype.</title>
        <authorList>
            <person name="Jaillon O."/>
            <person name="Aury J.-M."/>
            <person name="Brunet F."/>
            <person name="Petit J.-L."/>
            <person name="Stange-Thomann N."/>
            <person name="Mauceli E."/>
            <person name="Bouneau L."/>
            <person name="Fischer C."/>
            <person name="Ozouf-Costaz C."/>
            <person name="Bernot A."/>
            <person name="Nicaud S."/>
            <person name="Jaffe D."/>
            <person name="Fisher S."/>
            <person name="Lutfalla G."/>
            <person name="Dossat C."/>
            <person name="Segurens B."/>
            <person name="Dasilva C."/>
            <person name="Salanoubat M."/>
            <person name="Levy M."/>
            <person name="Boudet N."/>
            <person name="Castellano S."/>
            <person name="Anthouard V."/>
            <person name="Jubin C."/>
            <person name="Castelli V."/>
            <person name="Katinka M."/>
            <person name="Vacherie B."/>
            <person name="Biemont C."/>
            <person name="Skalli Z."/>
            <person name="Cattolico L."/>
            <person name="Poulain J."/>
            <person name="De Berardinis V."/>
            <person name="Cruaud C."/>
            <person name="Duprat S."/>
            <person name="Brottier P."/>
            <person name="Coutanceau J.-P."/>
            <person name="Gouzy J."/>
            <person name="Parra G."/>
            <person name="Lardier G."/>
            <person name="Chapple C."/>
            <person name="McKernan K.J."/>
            <person name="McEwan P."/>
            <person name="Bosak S."/>
            <person name="Kellis M."/>
            <person name="Volff J.-N."/>
            <person name="Guigo R."/>
            <person name="Zody M.C."/>
            <person name="Mesirov J."/>
            <person name="Lindblad-Toh K."/>
            <person name="Birren B."/>
            <person name="Nusbaum C."/>
            <person name="Kahn D."/>
            <person name="Robinson-Rechavi M."/>
            <person name="Laudet V."/>
            <person name="Schachter V."/>
            <person name="Quetier F."/>
            <person name="Saurin W."/>
            <person name="Scarpelli C."/>
            <person name="Wincker P."/>
            <person name="Lander E.S."/>
            <person name="Weissenbach J."/>
            <person name="Roest Crollius H."/>
        </authorList>
    </citation>
    <scope>NUCLEOTIDE SEQUENCE [LARGE SCALE GENOMIC DNA]</scope>
</reference>
<feature type="compositionally biased region" description="Basic and acidic residues" evidence="1">
    <location>
        <begin position="7"/>
        <end position="38"/>
    </location>
</feature>
<accession>Q4THD5</accession>
<feature type="region of interest" description="Disordered" evidence="1">
    <location>
        <begin position="1"/>
        <end position="38"/>
    </location>
</feature>
<feature type="non-terminal residue" evidence="2">
    <location>
        <position position="87"/>
    </location>
</feature>
<dbReference type="GO" id="GO:0005886">
    <property type="term" value="C:plasma membrane"/>
    <property type="evidence" value="ECO:0007669"/>
    <property type="project" value="TreeGrafter"/>
</dbReference>
<dbReference type="KEGG" id="tng:GSTEN00000611G001"/>
<dbReference type="AlphaFoldDB" id="Q4THD5"/>
<evidence type="ECO:0000256" key="1">
    <source>
        <dbReference type="SAM" id="MobiDB-lite"/>
    </source>
</evidence>
<proteinExistence type="predicted"/>
<dbReference type="GO" id="GO:0042043">
    <property type="term" value="F:neurexin family protein binding"/>
    <property type="evidence" value="ECO:0007669"/>
    <property type="project" value="TreeGrafter"/>
</dbReference>
<dbReference type="PANTHER" id="PTHR45716">
    <property type="entry name" value="BITESIZE, ISOFORM I"/>
    <property type="match status" value="1"/>
</dbReference>
<dbReference type="GO" id="GO:0006887">
    <property type="term" value="P:exocytosis"/>
    <property type="evidence" value="ECO:0007669"/>
    <property type="project" value="TreeGrafter"/>
</dbReference>
<dbReference type="OrthoDB" id="8948718at2759"/>
<dbReference type="GO" id="GO:0070382">
    <property type="term" value="C:exocytic vesicle"/>
    <property type="evidence" value="ECO:0007669"/>
    <property type="project" value="TreeGrafter"/>
</dbReference>
<organism evidence="2">
    <name type="scientific">Tetraodon nigroviridis</name>
    <name type="common">Spotted green pufferfish</name>
    <name type="synonym">Chelonodon nigroviridis</name>
    <dbReference type="NCBI Taxonomy" id="99883"/>
    <lineage>
        <taxon>Eukaryota</taxon>
        <taxon>Metazoa</taxon>
        <taxon>Chordata</taxon>
        <taxon>Craniata</taxon>
        <taxon>Vertebrata</taxon>
        <taxon>Euteleostomi</taxon>
        <taxon>Actinopterygii</taxon>
        <taxon>Neopterygii</taxon>
        <taxon>Teleostei</taxon>
        <taxon>Neoteleostei</taxon>
        <taxon>Acanthomorphata</taxon>
        <taxon>Eupercaria</taxon>
        <taxon>Tetraodontiformes</taxon>
        <taxon>Tetradontoidea</taxon>
        <taxon>Tetraodontidae</taxon>
        <taxon>Tetraodon</taxon>
    </lineage>
</organism>